<proteinExistence type="predicted"/>
<dbReference type="PROSITE" id="PS50801">
    <property type="entry name" value="STAS"/>
    <property type="match status" value="1"/>
</dbReference>
<dbReference type="RefSeq" id="WP_380511763.1">
    <property type="nucleotide sequence ID" value="NZ_JBHEZX010000008.1"/>
</dbReference>
<dbReference type="EMBL" id="JBHEZY010000006">
    <property type="protein sequence ID" value="MFC1432338.1"/>
    <property type="molecule type" value="Genomic_DNA"/>
</dbReference>
<evidence type="ECO:0000313" key="4">
    <source>
        <dbReference type="Proteomes" id="UP001592530"/>
    </source>
</evidence>
<gene>
    <name evidence="3" type="ORF">ACEZDB_16950</name>
    <name evidence="2" type="ORF">ACEZDG_20790</name>
</gene>
<evidence type="ECO:0000313" key="3">
    <source>
        <dbReference type="EMBL" id="MFC1432338.1"/>
    </source>
</evidence>
<dbReference type="InterPro" id="IPR002645">
    <property type="entry name" value="STAS_dom"/>
</dbReference>
<evidence type="ECO:0000313" key="5">
    <source>
        <dbReference type="Proteomes" id="UP001592582"/>
    </source>
</evidence>
<protein>
    <submittedName>
        <fullName evidence="2">STAS domain-containing protein</fullName>
    </submittedName>
</protein>
<dbReference type="Proteomes" id="UP001592530">
    <property type="component" value="Unassembled WGS sequence"/>
</dbReference>
<comment type="caution">
    <text evidence="2">The sequence shown here is derived from an EMBL/GenBank/DDBJ whole genome shotgun (WGS) entry which is preliminary data.</text>
</comment>
<accession>A0ABV6VDC2</accession>
<dbReference type="InterPro" id="IPR036513">
    <property type="entry name" value="STAS_dom_sf"/>
</dbReference>
<evidence type="ECO:0000313" key="2">
    <source>
        <dbReference type="EMBL" id="MFC1411706.1"/>
    </source>
</evidence>
<dbReference type="Proteomes" id="UP001592582">
    <property type="component" value="Unassembled WGS sequence"/>
</dbReference>
<sequence>MADNGRLAVLVLDERRRAQILLAGELDLDAAGLLEQSVATILESPRVRQIEVDVALVLFCDAGGLSALLGARHRAEQRQVPLYLVQVRAVLQKVLDASGLNGMFRRPAE</sequence>
<keyword evidence="5" id="KW-1185">Reference proteome</keyword>
<dbReference type="EMBL" id="JBHEZX010000008">
    <property type="protein sequence ID" value="MFC1411706.1"/>
    <property type="molecule type" value="Genomic_DNA"/>
</dbReference>
<reference evidence="4 5" key="1">
    <citation type="submission" date="2024-09" db="EMBL/GenBank/DDBJ databases">
        <authorList>
            <person name="Lee S.D."/>
        </authorList>
    </citation>
    <scope>NUCLEOTIDE SEQUENCE [LARGE SCALE GENOMIC DNA]</scope>
    <source>
        <strain evidence="2 5">N1-1</strain>
        <strain evidence="3 4">N1-3</strain>
    </source>
</reference>
<evidence type="ECO:0000259" key="1">
    <source>
        <dbReference type="PROSITE" id="PS50801"/>
    </source>
</evidence>
<dbReference type="CDD" id="cd07043">
    <property type="entry name" value="STAS_anti-anti-sigma_factors"/>
    <property type="match status" value="1"/>
</dbReference>
<dbReference type="SUPFAM" id="SSF52091">
    <property type="entry name" value="SpoIIaa-like"/>
    <property type="match status" value="1"/>
</dbReference>
<dbReference type="Pfam" id="PF13466">
    <property type="entry name" value="STAS_2"/>
    <property type="match status" value="1"/>
</dbReference>
<name>A0ABV6VDC2_9ACTN</name>
<dbReference type="Gene3D" id="3.30.750.24">
    <property type="entry name" value="STAS domain"/>
    <property type="match status" value="1"/>
</dbReference>
<dbReference type="InterPro" id="IPR058548">
    <property type="entry name" value="MlaB-like_STAS"/>
</dbReference>
<feature type="domain" description="STAS" evidence="1">
    <location>
        <begin position="20"/>
        <end position="109"/>
    </location>
</feature>
<organism evidence="2 5">
    <name type="scientific">Streptacidiphilus alkalitolerans</name>
    <dbReference type="NCBI Taxonomy" id="3342712"/>
    <lineage>
        <taxon>Bacteria</taxon>
        <taxon>Bacillati</taxon>
        <taxon>Actinomycetota</taxon>
        <taxon>Actinomycetes</taxon>
        <taxon>Kitasatosporales</taxon>
        <taxon>Streptomycetaceae</taxon>
        <taxon>Streptacidiphilus</taxon>
    </lineage>
</organism>